<proteinExistence type="predicted"/>
<reference evidence="1 2" key="1">
    <citation type="journal article" date="2016" name="Sci. Rep.">
        <title>The Dendrobium catenatum Lindl. genome sequence provides insights into polysaccharide synthase, floral development and adaptive evolution.</title>
        <authorList>
            <person name="Zhang G.Q."/>
            <person name="Xu Q."/>
            <person name="Bian C."/>
            <person name="Tsai W.C."/>
            <person name="Yeh C.M."/>
            <person name="Liu K.W."/>
            <person name="Yoshida K."/>
            <person name="Zhang L.S."/>
            <person name="Chang S.B."/>
            <person name="Chen F."/>
            <person name="Shi Y."/>
            <person name="Su Y.Y."/>
            <person name="Zhang Y.Q."/>
            <person name="Chen L.J."/>
            <person name="Yin Y."/>
            <person name="Lin M."/>
            <person name="Huang H."/>
            <person name="Deng H."/>
            <person name="Wang Z.W."/>
            <person name="Zhu S.L."/>
            <person name="Zhao X."/>
            <person name="Deng C."/>
            <person name="Niu S.C."/>
            <person name="Huang J."/>
            <person name="Wang M."/>
            <person name="Liu G.H."/>
            <person name="Yang H.J."/>
            <person name="Xiao X.J."/>
            <person name="Hsiao Y.Y."/>
            <person name="Wu W.L."/>
            <person name="Chen Y.Y."/>
            <person name="Mitsuda N."/>
            <person name="Ohme-Takagi M."/>
            <person name="Luo Y.B."/>
            <person name="Van de Peer Y."/>
            <person name="Liu Z.J."/>
        </authorList>
    </citation>
    <scope>NUCLEOTIDE SEQUENCE [LARGE SCALE GENOMIC DNA]</scope>
    <source>
        <tissue evidence="1">The whole plant</tissue>
    </source>
</reference>
<dbReference type="EMBL" id="KZ503302">
    <property type="protein sequence ID" value="PKU66063.1"/>
    <property type="molecule type" value="Genomic_DNA"/>
</dbReference>
<protein>
    <submittedName>
        <fullName evidence="1">Uncharacterized protein</fullName>
    </submittedName>
</protein>
<keyword evidence="2" id="KW-1185">Reference proteome</keyword>
<evidence type="ECO:0000313" key="1">
    <source>
        <dbReference type="EMBL" id="PKU66063.1"/>
    </source>
</evidence>
<sequence>MATRAGGMVVGFRRIQLGKDKVNPVVELEEGLDGVAFFAGKLTGEVAGAAALRLACVRPLPSRSSRFRPHGSNEGPNRIRSLKALVV</sequence>
<dbReference type="Proteomes" id="UP000233837">
    <property type="component" value="Unassembled WGS sequence"/>
</dbReference>
<evidence type="ECO:0000313" key="2">
    <source>
        <dbReference type="Proteomes" id="UP000233837"/>
    </source>
</evidence>
<gene>
    <name evidence="1" type="ORF">MA16_Dca017384</name>
</gene>
<accession>A0A2I0VRN4</accession>
<name>A0A2I0VRN4_9ASPA</name>
<reference evidence="1 2" key="2">
    <citation type="journal article" date="2017" name="Nature">
        <title>The Apostasia genome and the evolution of orchids.</title>
        <authorList>
            <person name="Zhang G.Q."/>
            <person name="Liu K.W."/>
            <person name="Li Z."/>
            <person name="Lohaus R."/>
            <person name="Hsiao Y.Y."/>
            <person name="Niu S.C."/>
            <person name="Wang J.Y."/>
            <person name="Lin Y.C."/>
            <person name="Xu Q."/>
            <person name="Chen L.J."/>
            <person name="Yoshida K."/>
            <person name="Fujiwara S."/>
            <person name="Wang Z.W."/>
            <person name="Zhang Y.Q."/>
            <person name="Mitsuda N."/>
            <person name="Wang M."/>
            <person name="Liu G.H."/>
            <person name="Pecoraro L."/>
            <person name="Huang H.X."/>
            <person name="Xiao X.J."/>
            <person name="Lin M."/>
            <person name="Wu X.Y."/>
            <person name="Wu W.L."/>
            <person name="Chen Y.Y."/>
            <person name="Chang S.B."/>
            <person name="Sakamoto S."/>
            <person name="Ohme-Takagi M."/>
            <person name="Yagi M."/>
            <person name="Zeng S.J."/>
            <person name="Shen C.Y."/>
            <person name="Yeh C.M."/>
            <person name="Luo Y.B."/>
            <person name="Tsai W.C."/>
            <person name="Van de Peer Y."/>
            <person name="Liu Z.J."/>
        </authorList>
    </citation>
    <scope>NUCLEOTIDE SEQUENCE [LARGE SCALE GENOMIC DNA]</scope>
    <source>
        <tissue evidence="1">The whole plant</tissue>
    </source>
</reference>
<organism evidence="1 2">
    <name type="scientific">Dendrobium catenatum</name>
    <dbReference type="NCBI Taxonomy" id="906689"/>
    <lineage>
        <taxon>Eukaryota</taxon>
        <taxon>Viridiplantae</taxon>
        <taxon>Streptophyta</taxon>
        <taxon>Embryophyta</taxon>
        <taxon>Tracheophyta</taxon>
        <taxon>Spermatophyta</taxon>
        <taxon>Magnoliopsida</taxon>
        <taxon>Liliopsida</taxon>
        <taxon>Asparagales</taxon>
        <taxon>Orchidaceae</taxon>
        <taxon>Epidendroideae</taxon>
        <taxon>Malaxideae</taxon>
        <taxon>Dendrobiinae</taxon>
        <taxon>Dendrobium</taxon>
    </lineage>
</organism>
<dbReference type="AlphaFoldDB" id="A0A2I0VRN4"/>